<proteinExistence type="predicted"/>
<name>K1XJ41_9BACT</name>
<comment type="caution">
    <text evidence="1">The sequence shown here is derived from an EMBL/GenBank/DDBJ whole genome shotgun (WGS) entry which is preliminary data.</text>
</comment>
<sequence>MIDKFHSFLHSSEYDIETKEHKGKKCSNDDWKYYENNIENKLGIHKNRN</sequence>
<evidence type="ECO:0000313" key="1">
    <source>
        <dbReference type="EMBL" id="EKD30385.1"/>
    </source>
</evidence>
<dbReference type="EMBL" id="AMFJ01034070">
    <property type="protein sequence ID" value="EKD30385.1"/>
    <property type="molecule type" value="Genomic_DNA"/>
</dbReference>
<organism evidence="1">
    <name type="scientific">uncultured bacterium</name>
    <name type="common">gcode 4</name>
    <dbReference type="NCBI Taxonomy" id="1234023"/>
    <lineage>
        <taxon>Bacteria</taxon>
        <taxon>environmental samples</taxon>
    </lineage>
</organism>
<gene>
    <name evidence="1" type="ORF">ACD_78C00070G0001</name>
</gene>
<dbReference type="AlphaFoldDB" id="K1XJ41"/>
<accession>K1XJ41</accession>
<protein>
    <submittedName>
        <fullName evidence="1">Uncharacterized protein</fullName>
    </submittedName>
</protein>
<reference evidence="1" key="1">
    <citation type="journal article" date="2012" name="Science">
        <title>Fermentation, hydrogen, and sulfur metabolism in multiple uncultivated bacterial phyla.</title>
        <authorList>
            <person name="Wrighton K.C."/>
            <person name="Thomas B.C."/>
            <person name="Sharon I."/>
            <person name="Miller C.S."/>
            <person name="Castelle C.J."/>
            <person name="VerBerkmoes N.C."/>
            <person name="Wilkins M.J."/>
            <person name="Hettich R.L."/>
            <person name="Lipton M.S."/>
            <person name="Williams K.H."/>
            <person name="Long P.E."/>
            <person name="Banfield J.F."/>
        </authorList>
    </citation>
    <scope>NUCLEOTIDE SEQUENCE [LARGE SCALE GENOMIC DNA]</scope>
</reference>